<dbReference type="RefSeq" id="WP_142589489.1">
    <property type="nucleotide sequence ID" value="NZ_CABFWE030000011.1"/>
</dbReference>
<accession>A0ABM8PWI0</accession>
<protein>
    <submittedName>
        <fullName evidence="1">Recombinase family protein</fullName>
    </submittedName>
</protein>
<organism evidence="1 2">
    <name type="scientific">Pseudorhizobium halotolerans</name>
    <dbReference type="NCBI Taxonomy" id="1233081"/>
    <lineage>
        <taxon>Bacteria</taxon>
        <taxon>Pseudomonadati</taxon>
        <taxon>Pseudomonadota</taxon>
        <taxon>Alphaproteobacteria</taxon>
        <taxon>Hyphomicrobiales</taxon>
        <taxon>Rhizobiaceae</taxon>
        <taxon>Rhizobium/Agrobacterium group</taxon>
        <taxon>Pseudorhizobium</taxon>
    </lineage>
</organism>
<dbReference type="Proteomes" id="UP000601041">
    <property type="component" value="Unassembled WGS sequence"/>
</dbReference>
<comment type="caution">
    <text evidence="1">The sequence shown here is derived from an EMBL/GenBank/DDBJ whole genome shotgun (WGS) entry which is preliminary data.</text>
</comment>
<evidence type="ECO:0000313" key="1">
    <source>
        <dbReference type="EMBL" id="CAD7052147.1"/>
    </source>
</evidence>
<reference evidence="1 2" key="1">
    <citation type="submission" date="2020-11" db="EMBL/GenBank/DDBJ databases">
        <authorList>
            <person name="Lassalle F."/>
        </authorList>
    </citation>
    <scope>NUCLEOTIDE SEQUENCE [LARGE SCALE GENOMIC DNA]</scope>
    <source>
        <strain evidence="1 2">AB21</strain>
    </source>
</reference>
<dbReference type="EMBL" id="CABFWE030000011">
    <property type="protein sequence ID" value="CAD7052147.1"/>
    <property type="molecule type" value="Genomic_DNA"/>
</dbReference>
<proteinExistence type="predicted"/>
<evidence type="ECO:0000313" key="2">
    <source>
        <dbReference type="Proteomes" id="UP000601041"/>
    </source>
</evidence>
<keyword evidence="2" id="KW-1185">Reference proteome</keyword>
<gene>
    <name evidence="1" type="ORF">RHAB21_04405</name>
</gene>
<sequence length="101" mass="10792">MTSGGTPPVINSSMLQAAIGALKQARLSYTGDRGSQVWIDFLRRIISKVVVEPSADGESAALAIHGHLAAIMAAQEAWQEASRELQPLHKPRLHPPAVGCR</sequence>
<name>A0ABM8PWI0_9HYPH</name>